<feature type="region of interest" description="Disordered" evidence="1">
    <location>
        <begin position="64"/>
        <end position="88"/>
    </location>
</feature>
<dbReference type="RefSeq" id="XP_070144438.1">
    <property type="nucleotide sequence ID" value="XM_070288337.1"/>
</dbReference>
<dbReference type="RefSeq" id="XP_070144437.1">
    <property type="nucleotide sequence ID" value="XM_070288336.1"/>
</dbReference>
<name>A0A6P4J4R1_DROKI</name>
<dbReference type="Proteomes" id="UP001652661">
    <property type="component" value="Chromosome X"/>
</dbReference>
<evidence type="ECO:0000313" key="3">
    <source>
        <dbReference type="RefSeq" id="XP_017030376.1"/>
    </source>
</evidence>
<gene>
    <name evidence="3 4 5" type="primary">LOC108080231</name>
</gene>
<dbReference type="GeneID" id="108080231"/>
<dbReference type="AlphaFoldDB" id="A0A6P4J4R1"/>
<evidence type="ECO:0000313" key="2">
    <source>
        <dbReference type="Proteomes" id="UP001652661"/>
    </source>
</evidence>
<reference evidence="3" key="1">
    <citation type="submission" date="2025-04" db="UniProtKB">
        <authorList>
            <consortium name="RefSeq"/>
        </authorList>
    </citation>
    <scope>IDENTIFICATION</scope>
    <source>
        <strain evidence="4 5">14028-0561.14</strain>
        <tissue evidence="4 5">Whole fly</tissue>
    </source>
</reference>
<evidence type="ECO:0000256" key="1">
    <source>
        <dbReference type="SAM" id="MobiDB-lite"/>
    </source>
</evidence>
<evidence type="ECO:0000313" key="4">
    <source>
        <dbReference type="RefSeq" id="XP_070144437.1"/>
    </source>
</evidence>
<sequence length="116" mass="13371">MQKKPNDSKPEEYDLLIEANMANIGIPEEDDFDEDGTFDEEILEEILEDEEDWFINQEAVFNEEESIGEMSQEDSYNYNDDDNVQPRGFVDPEDSVDPLILSDCGSETCLVCRPHQ</sequence>
<organism evidence="2 3">
    <name type="scientific">Drosophila kikkawai</name>
    <name type="common">Fruit fly</name>
    <dbReference type="NCBI Taxonomy" id="30033"/>
    <lineage>
        <taxon>Eukaryota</taxon>
        <taxon>Metazoa</taxon>
        <taxon>Ecdysozoa</taxon>
        <taxon>Arthropoda</taxon>
        <taxon>Hexapoda</taxon>
        <taxon>Insecta</taxon>
        <taxon>Pterygota</taxon>
        <taxon>Neoptera</taxon>
        <taxon>Endopterygota</taxon>
        <taxon>Diptera</taxon>
        <taxon>Brachycera</taxon>
        <taxon>Muscomorpha</taxon>
        <taxon>Ephydroidea</taxon>
        <taxon>Drosophilidae</taxon>
        <taxon>Drosophila</taxon>
        <taxon>Sophophora</taxon>
    </lineage>
</organism>
<protein>
    <submittedName>
        <fullName evidence="3">Uncharacterized protein LOC108080231</fullName>
    </submittedName>
</protein>
<dbReference type="RefSeq" id="XP_017030376.1">
    <property type="nucleotide sequence ID" value="XM_017174887.1"/>
</dbReference>
<proteinExistence type="predicted"/>
<accession>A0A6P4J4R1</accession>
<keyword evidence="2" id="KW-1185">Reference proteome</keyword>
<evidence type="ECO:0000313" key="5">
    <source>
        <dbReference type="RefSeq" id="XP_070144438.1"/>
    </source>
</evidence>